<accession>A0A3N0YVN4</accession>
<name>A0A3N0YVN4_ANAGA</name>
<dbReference type="SUPFAM" id="SSF100895">
    <property type="entry name" value="Kazal-type serine protease inhibitors"/>
    <property type="match status" value="1"/>
</dbReference>
<dbReference type="Pfam" id="PF00050">
    <property type="entry name" value="Kazal_1"/>
    <property type="match status" value="1"/>
</dbReference>
<proteinExistence type="predicted"/>
<gene>
    <name evidence="5" type="ORF">DPX16_19070</name>
</gene>
<dbReference type="Gene3D" id="3.30.60.30">
    <property type="match status" value="1"/>
</dbReference>
<keyword evidence="3" id="KW-0732">Signal</keyword>
<dbReference type="PANTHER" id="PTHR12729:SF6">
    <property type="entry name" value="TRNA(HIS) GUANYLYLTRANSFERASE-RELATED"/>
    <property type="match status" value="1"/>
</dbReference>
<evidence type="ECO:0000313" key="5">
    <source>
        <dbReference type="EMBL" id="ROL50266.1"/>
    </source>
</evidence>
<dbReference type="InterPro" id="IPR024956">
    <property type="entry name" value="tRNAHis_GuaTrfase_cat"/>
</dbReference>
<organism evidence="5 6">
    <name type="scientific">Anabarilius grahami</name>
    <name type="common">Kanglang fish</name>
    <name type="synonym">Barilius grahami</name>
    <dbReference type="NCBI Taxonomy" id="495550"/>
    <lineage>
        <taxon>Eukaryota</taxon>
        <taxon>Metazoa</taxon>
        <taxon>Chordata</taxon>
        <taxon>Craniata</taxon>
        <taxon>Vertebrata</taxon>
        <taxon>Euteleostomi</taxon>
        <taxon>Actinopterygii</taxon>
        <taxon>Neopterygii</taxon>
        <taxon>Teleostei</taxon>
        <taxon>Ostariophysi</taxon>
        <taxon>Cypriniformes</taxon>
        <taxon>Xenocyprididae</taxon>
        <taxon>Xenocypridinae</taxon>
        <taxon>Xenocypridinae incertae sedis</taxon>
        <taxon>Anabarilius</taxon>
    </lineage>
</organism>
<keyword evidence="6" id="KW-1185">Reference proteome</keyword>
<dbReference type="GO" id="GO:0008193">
    <property type="term" value="F:tRNA guanylyltransferase activity"/>
    <property type="evidence" value="ECO:0007669"/>
    <property type="project" value="UniProtKB-EC"/>
</dbReference>
<dbReference type="GO" id="GO:0006400">
    <property type="term" value="P:tRNA modification"/>
    <property type="evidence" value="ECO:0007669"/>
    <property type="project" value="InterPro"/>
</dbReference>
<dbReference type="InterPro" id="IPR007537">
    <property type="entry name" value="tRNAHis_GuaTrfase_Thg1"/>
</dbReference>
<evidence type="ECO:0000256" key="3">
    <source>
        <dbReference type="SAM" id="SignalP"/>
    </source>
</evidence>
<dbReference type="EMBL" id="RJVU01021200">
    <property type="protein sequence ID" value="ROL50266.1"/>
    <property type="molecule type" value="Genomic_DNA"/>
</dbReference>
<dbReference type="Gene3D" id="3.30.70.3000">
    <property type="match status" value="2"/>
</dbReference>
<dbReference type="PROSITE" id="PS51465">
    <property type="entry name" value="KAZAL_2"/>
    <property type="match status" value="1"/>
</dbReference>
<evidence type="ECO:0000256" key="1">
    <source>
        <dbReference type="ARBA" id="ARBA00022310"/>
    </source>
</evidence>
<dbReference type="PANTHER" id="PTHR12729">
    <property type="entry name" value="TRNA(HIS) GUANYLYLTRANSFERASE-RELATED"/>
    <property type="match status" value="1"/>
</dbReference>
<dbReference type="GO" id="GO:0000287">
    <property type="term" value="F:magnesium ion binding"/>
    <property type="evidence" value="ECO:0007669"/>
    <property type="project" value="InterPro"/>
</dbReference>
<dbReference type="InterPro" id="IPR002350">
    <property type="entry name" value="Kazal_dom"/>
</dbReference>
<dbReference type="Proteomes" id="UP000281406">
    <property type="component" value="Unassembled WGS sequence"/>
</dbReference>
<dbReference type="PROSITE" id="PS00282">
    <property type="entry name" value="KAZAL_1"/>
    <property type="match status" value="1"/>
</dbReference>
<dbReference type="SMART" id="SM00280">
    <property type="entry name" value="KAZAL"/>
    <property type="match status" value="1"/>
</dbReference>
<sequence>MTGTAVVLMSLVFILSVGAEDKSRLYRRPACGGLSVNQACPLNYSPVCGNDGITYVNECTLCVQRILLSVNFGGLIEHRTLLSLKFSTSSVMAKSKFEYVRNFELDDTCLRNCYIVVRLDGRNFHKFSDQHNFIKPNDDRALGLMSRSARSVMEELEDITIAYGQSDEFSFVFKRSTTWFKRRASKLMTHVASQFSSSFVFYWKEYFGEQPLQYPPSFDGRVTETATKQIKRPDEEETEVTVTRTRKKVTSHSCDIIGDQFWEEHADILESDQC</sequence>
<evidence type="ECO:0000259" key="4">
    <source>
        <dbReference type="PROSITE" id="PS51465"/>
    </source>
</evidence>
<comment type="catalytic activity">
    <reaction evidence="2">
        <text>a 5'-end ribonucleotide-tRNA(His) + GTP + ATP + H2O = a 5'-end phospho-guanosine-ribonucleotide-tRNA(His) + AMP + 2 diphosphate + H(+)</text>
        <dbReference type="Rhea" id="RHEA:54564"/>
        <dbReference type="Rhea" id="RHEA-COMP:14193"/>
        <dbReference type="Rhea" id="RHEA-COMP:14917"/>
        <dbReference type="ChEBI" id="CHEBI:15377"/>
        <dbReference type="ChEBI" id="CHEBI:15378"/>
        <dbReference type="ChEBI" id="CHEBI:30616"/>
        <dbReference type="ChEBI" id="CHEBI:33019"/>
        <dbReference type="ChEBI" id="CHEBI:37565"/>
        <dbReference type="ChEBI" id="CHEBI:138282"/>
        <dbReference type="ChEBI" id="CHEBI:141847"/>
        <dbReference type="ChEBI" id="CHEBI:456215"/>
        <dbReference type="EC" id="2.7.7.79"/>
    </reaction>
</comment>
<dbReference type="AlphaFoldDB" id="A0A3N0YVN4"/>
<dbReference type="InterPro" id="IPR038469">
    <property type="entry name" value="tRNAHis_GuaTrfase_Thg1_sf"/>
</dbReference>
<evidence type="ECO:0000313" key="6">
    <source>
        <dbReference type="Proteomes" id="UP000281406"/>
    </source>
</evidence>
<dbReference type="InterPro" id="IPR036058">
    <property type="entry name" value="Kazal_dom_sf"/>
</dbReference>
<dbReference type="Pfam" id="PF04446">
    <property type="entry name" value="Thg1"/>
    <property type="match status" value="1"/>
</dbReference>
<dbReference type="OrthoDB" id="62560at2759"/>
<feature type="domain" description="Kazal-like" evidence="4">
    <location>
        <begin position="25"/>
        <end position="77"/>
    </location>
</feature>
<protein>
    <recommendedName>
        <fullName evidence="1">Probable tRNA(His) guanylyltransferase</fullName>
    </recommendedName>
</protein>
<feature type="chain" id="PRO_5018330824" description="Probable tRNA(His) guanylyltransferase" evidence="3">
    <location>
        <begin position="20"/>
        <end position="274"/>
    </location>
</feature>
<feature type="signal peptide" evidence="3">
    <location>
        <begin position="1"/>
        <end position="19"/>
    </location>
</feature>
<keyword evidence="5" id="KW-0808">Transferase</keyword>
<keyword evidence="5" id="KW-0548">Nucleotidyltransferase</keyword>
<comment type="caution">
    <text evidence="5">The sequence shown here is derived from an EMBL/GenBank/DDBJ whole genome shotgun (WGS) entry which is preliminary data.</text>
</comment>
<reference evidence="5 6" key="1">
    <citation type="submission" date="2018-10" db="EMBL/GenBank/DDBJ databases">
        <title>Genome assembly for a Yunnan-Guizhou Plateau 3E fish, Anabarilius grahami (Regan), and its evolutionary and genetic applications.</title>
        <authorList>
            <person name="Jiang W."/>
        </authorList>
    </citation>
    <scope>NUCLEOTIDE SEQUENCE [LARGE SCALE GENOMIC DNA]</scope>
    <source>
        <strain evidence="5">AG-KIZ</strain>
        <tissue evidence="5">Muscle</tissue>
    </source>
</reference>
<evidence type="ECO:0000256" key="2">
    <source>
        <dbReference type="ARBA" id="ARBA00047281"/>
    </source>
</evidence>